<evidence type="ECO:0000256" key="1">
    <source>
        <dbReference type="ARBA" id="ARBA00023015"/>
    </source>
</evidence>
<dbReference type="Pfam" id="PF16925">
    <property type="entry name" value="TetR_C_13"/>
    <property type="match status" value="1"/>
</dbReference>
<evidence type="ECO:0000259" key="6">
    <source>
        <dbReference type="PROSITE" id="PS50977"/>
    </source>
</evidence>
<name>A0ABT5D4P4_9BACT</name>
<feature type="domain" description="HTH tetR-type" evidence="6">
    <location>
        <begin position="1"/>
        <end position="50"/>
    </location>
</feature>
<evidence type="ECO:0000313" key="7">
    <source>
        <dbReference type="EMBL" id="MDC0708024.1"/>
    </source>
</evidence>
<protein>
    <submittedName>
        <fullName evidence="7">TetR/AcrR family transcriptional regulator</fullName>
    </submittedName>
</protein>
<dbReference type="Pfam" id="PF00440">
    <property type="entry name" value="TetR_N"/>
    <property type="match status" value="1"/>
</dbReference>
<keyword evidence="1" id="KW-0805">Transcription regulation</keyword>
<comment type="caution">
    <text evidence="7">The sequence shown here is derived from an EMBL/GenBank/DDBJ whole genome shotgun (WGS) entry which is preliminary data.</text>
</comment>
<dbReference type="InterPro" id="IPR036271">
    <property type="entry name" value="Tet_transcr_reg_TetR-rel_C_sf"/>
</dbReference>
<dbReference type="PANTHER" id="PTHR47506:SF1">
    <property type="entry name" value="HTH-TYPE TRANSCRIPTIONAL REGULATOR YJDC"/>
    <property type="match status" value="1"/>
</dbReference>
<keyword evidence="8" id="KW-1185">Reference proteome</keyword>
<dbReference type="RefSeq" id="WP_272146009.1">
    <property type="nucleotide sequence ID" value="NZ_JAQNDM010000002.1"/>
</dbReference>
<feature type="region of interest" description="Disordered" evidence="5">
    <location>
        <begin position="180"/>
        <end position="199"/>
    </location>
</feature>
<dbReference type="PANTHER" id="PTHR47506">
    <property type="entry name" value="TRANSCRIPTIONAL REGULATORY PROTEIN"/>
    <property type="match status" value="1"/>
</dbReference>
<evidence type="ECO:0000256" key="2">
    <source>
        <dbReference type="ARBA" id="ARBA00023125"/>
    </source>
</evidence>
<dbReference type="InterPro" id="IPR011075">
    <property type="entry name" value="TetR_C"/>
</dbReference>
<dbReference type="PROSITE" id="PS50977">
    <property type="entry name" value="HTH_TETR_2"/>
    <property type="match status" value="1"/>
</dbReference>
<dbReference type="Gene3D" id="1.10.357.10">
    <property type="entry name" value="Tetracycline Repressor, domain 2"/>
    <property type="match status" value="1"/>
</dbReference>
<evidence type="ECO:0000256" key="3">
    <source>
        <dbReference type="ARBA" id="ARBA00023163"/>
    </source>
</evidence>
<dbReference type="InterPro" id="IPR009057">
    <property type="entry name" value="Homeodomain-like_sf"/>
</dbReference>
<reference evidence="7 8" key="1">
    <citation type="submission" date="2022-11" db="EMBL/GenBank/DDBJ databases">
        <title>Minimal conservation of predation-associated metabolite biosynthetic gene clusters underscores biosynthetic potential of Myxococcota including descriptions for ten novel species: Archangium lansinium sp. nov., Myxococcus landrumus sp. nov., Nannocystis bai.</title>
        <authorList>
            <person name="Ahearne A."/>
            <person name="Stevens C."/>
            <person name="Dowd S."/>
        </authorList>
    </citation>
    <scope>NUCLEOTIDE SEQUENCE [LARGE SCALE GENOMIC DNA]</scope>
    <source>
        <strain evidence="7 8">NCWAL01</strain>
    </source>
</reference>
<dbReference type="InterPro" id="IPR001647">
    <property type="entry name" value="HTH_TetR"/>
</dbReference>
<organism evidence="7 8">
    <name type="scientific">Stigmatella ashevillensis</name>
    <dbReference type="NCBI Taxonomy" id="2995309"/>
    <lineage>
        <taxon>Bacteria</taxon>
        <taxon>Pseudomonadati</taxon>
        <taxon>Myxococcota</taxon>
        <taxon>Myxococcia</taxon>
        <taxon>Myxococcales</taxon>
        <taxon>Cystobacterineae</taxon>
        <taxon>Archangiaceae</taxon>
        <taxon>Stigmatella</taxon>
    </lineage>
</organism>
<keyword evidence="3" id="KW-0804">Transcription</keyword>
<evidence type="ECO:0000313" key="8">
    <source>
        <dbReference type="Proteomes" id="UP001221838"/>
    </source>
</evidence>
<dbReference type="EMBL" id="JAQNDM010000002">
    <property type="protein sequence ID" value="MDC0708024.1"/>
    <property type="molecule type" value="Genomic_DNA"/>
</dbReference>
<dbReference type="SUPFAM" id="SSF48498">
    <property type="entry name" value="Tetracyclin repressor-like, C-terminal domain"/>
    <property type="match status" value="1"/>
</dbReference>
<feature type="DNA-binding region" description="H-T-H motif" evidence="4">
    <location>
        <begin position="13"/>
        <end position="32"/>
    </location>
</feature>
<dbReference type="Proteomes" id="UP001221838">
    <property type="component" value="Unassembled WGS sequence"/>
</dbReference>
<dbReference type="Gene3D" id="1.10.10.60">
    <property type="entry name" value="Homeodomain-like"/>
    <property type="match status" value="1"/>
</dbReference>
<proteinExistence type="predicted"/>
<accession>A0ABT5D4P4</accession>
<evidence type="ECO:0000256" key="4">
    <source>
        <dbReference type="PROSITE-ProRule" id="PRU00335"/>
    </source>
</evidence>
<sequence length="199" mass="21901">MLVFWERGYEGASLGDLTDAMGINRPSLYAAFGCKEALFREAIVLYQKEEGSASQQALAQPSTAREAVERMLRDRVTAYVSPDKPPGCMLILAAVLGTPENQPVREALCQMRQESQSRFQARLDQGIAEGDIPQDTDTEALAHFYSAVLAGLSIKSRDGASRETLLRVVDNAMRAWDVLAQPSQPTRGSEAAAVKRRRR</sequence>
<gene>
    <name evidence="7" type="ORF">POL68_06035</name>
</gene>
<dbReference type="SUPFAM" id="SSF46689">
    <property type="entry name" value="Homeodomain-like"/>
    <property type="match status" value="1"/>
</dbReference>
<keyword evidence="2 4" id="KW-0238">DNA-binding</keyword>
<evidence type="ECO:0000256" key="5">
    <source>
        <dbReference type="SAM" id="MobiDB-lite"/>
    </source>
</evidence>